<sequence length="240" mass="26666">MVDILKEIIIVLARIITILPLLLIVIMFVGKRAIGEIPVFDFLIIVTLGSVVGADIADPSVNHLPTAVAIVAIGGMQKLVGKWKISHRKFGKLITFQPTVVVQDGKLIPDNLKRVSYSIDNILQMLREKDIFDISEVETALIEASGSMSVLKKAEKNTVTLEDMGITKISSFTIPVIIEGSVYADVLKFLNLNEIWLHKQLTSRGIDLRDVFFGSINQQKELQLSMKVEHEEVIVPPIKN</sequence>
<evidence type="ECO:0000313" key="10">
    <source>
        <dbReference type="Proteomes" id="UP000281498"/>
    </source>
</evidence>
<reference evidence="9 10" key="1">
    <citation type="submission" date="2017-10" db="EMBL/GenBank/DDBJ databases">
        <title>Bacillus sp. nov., a halophilic bacterium isolated from a Keqin Lake.</title>
        <authorList>
            <person name="Wang H."/>
        </authorList>
    </citation>
    <scope>NUCLEOTIDE SEQUENCE [LARGE SCALE GENOMIC DNA]</scope>
    <source>
        <strain evidence="9 10">KCTC 13187</strain>
    </source>
</reference>
<dbReference type="GO" id="GO:0005886">
    <property type="term" value="C:plasma membrane"/>
    <property type="evidence" value="ECO:0007669"/>
    <property type="project" value="UniProtKB-SubCell"/>
</dbReference>
<comment type="subcellular location">
    <subcellularLocation>
        <location evidence="1">Cell membrane</location>
        <topology evidence="1">Multi-pass membrane protein</topology>
    </subcellularLocation>
</comment>
<comment type="similarity">
    <text evidence="2">Belongs to the UPF0702 family.</text>
</comment>
<evidence type="ECO:0000256" key="5">
    <source>
        <dbReference type="ARBA" id="ARBA00022989"/>
    </source>
</evidence>
<feature type="domain" description="YetF C-terminal" evidence="8">
    <location>
        <begin position="87"/>
        <end position="216"/>
    </location>
</feature>
<dbReference type="Pfam" id="PF04239">
    <property type="entry name" value="DUF421"/>
    <property type="match status" value="1"/>
</dbReference>
<dbReference type="Gene3D" id="3.30.240.20">
    <property type="entry name" value="bsu07140 like domains"/>
    <property type="match status" value="2"/>
</dbReference>
<dbReference type="EMBL" id="PDOE01000002">
    <property type="protein sequence ID" value="RKL67873.1"/>
    <property type="molecule type" value="Genomic_DNA"/>
</dbReference>
<dbReference type="RefSeq" id="WP_110938212.1">
    <property type="nucleotide sequence ID" value="NZ_KZ614147.1"/>
</dbReference>
<keyword evidence="4 7" id="KW-0812">Transmembrane</keyword>
<dbReference type="InterPro" id="IPR023090">
    <property type="entry name" value="UPF0702_alpha/beta_dom_sf"/>
</dbReference>
<accession>A0A3A9KE11</accession>
<name>A0A3A9KE11_9BACI</name>
<proteinExistence type="inferred from homology"/>
<dbReference type="InterPro" id="IPR007353">
    <property type="entry name" value="DUF421"/>
</dbReference>
<dbReference type="PANTHER" id="PTHR34582:SF6">
    <property type="entry name" value="UPF0702 TRANSMEMBRANE PROTEIN YCAP"/>
    <property type="match status" value="1"/>
</dbReference>
<evidence type="ECO:0000313" key="9">
    <source>
        <dbReference type="EMBL" id="RKL67873.1"/>
    </source>
</evidence>
<feature type="transmembrane region" description="Helical" evidence="7">
    <location>
        <begin position="12"/>
        <end position="30"/>
    </location>
</feature>
<evidence type="ECO:0000256" key="7">
    <source>
        <dbReference type="SAM" id="Phobius"/>
    </source>
</evidence>
<dbReference type="AlphaFoldDB" id="A0A3A9KE11"/>
<evidence type="ECO:0000256" key="6">
    <source>
        <dbReference type="ARBA" id="ARBA00023136"/>
    </source>
</evidence>
<evidence type="ECO:0000256" key="3">
    <source>
        <dbReference type="ARBA" id="ARBA00022475"/>
    </source>
</evidence>
<dbReference type="PANTHER" id="PTHR34582">
    <property type="entry name" value="UPF0702 TRANSMEMBRANE PROTEIN YCAP"/>
    <property type="match status" value="1"/>
</dbReference>
<evidence type="ECO:0000256" key="2">
    <source>
        <dbReference type="ARBA" id="ARBA00006448"/>
    </source>
</evidence>
<evidence type="ECO:0000259" key="8">
    <source>
        <dbReference type="Pfam" id="PF04239"/>
    </source>
</evidence>
<keyword evidence="5 7" id="KW-1133">Transmembrane helix</keyword>
<evidence type="ECO:0000256" key="1">
    <source>
        <dbReference type="ARBA" id="ARBA00004651"/>
    </source>
</evidence>
<keyword evidence="6 7" id="KW-0472">Membrane</keyword>
<gene>
    <name evidence="9" type="ORF">CR203_05040</name>
</gene>
<keyword evidence="10" id="KW-1185">Reference proteome</keyword>
<comment type="caution">
    <text evidence="9">The sequence shown here is derived from an EMBL/GenBank/DDBJ whole genome shotgun (WGS) entry which is preliminary data.</text>
</comment>
<protein>
    <submittedName>
        <fullName evidence="9">DUF421 domain-containing protein</fullName>
    </submittedName>
</protein>
<keyword evidence="3" id="KW-1003">Cell membrane</keyword>
<evidence type="ECO:0000256" key="4">
    <source>
        <dbReference type="ARBA" id="ARBA00022692"/>
    </source>
</evidence>
<organism evidence="9 10">
    <name type="scientific">Salipaludibacillus neizhouensis</name>
    <dbReference type="NCBI Taxonomy" id="885475"/>
    <lineage>
        <taxon>Bacteria</taxon>
        <taxon>Bacillati</taxon>
        <taxon>Bacillota</taxon>
        <taxon>Bacilli</taxon>
        <taxon>Bacillales</taxon>
        <taxon>Bacillaceae</taxon>
    </lineage>
</organism>
<dbReference type="Proteomes" id="UP000281498">
    <property type="component" value="Unassembled WGS sequence"/>
</dbReference>